<evidence type="ECO:0000313" key="1">
    <source>
        <dbReference type="EMBL" id="KAK7602991.1"/>
    </source>
</evidence>
<sequence length="147" mass="16187">MRFVNSLTILRNRHICCLLEHPTTILTTGFYVQSSRERARILTLNLPTACLQFDKDGRQKRDSLGVAPFFAAPPPSTLYIPVFNIGNEIKFAIRDSLPTVFGINNIKTPGTEPPPSLATFTRAPLVLRSSTCTQRSSSDGGIIAIPE</sequence>
<organism evidence="1 2">
    <name type="scientific">Parthenolecanium corni</name>
    <dbReference type="NCBI Taxonomy" id="536013"/>
    <lineage>
        <taxon>Eukaryota</taxon>
        <taxon>Metazoa</taxon>
        <taxon>Ecdysozoa</taxon>
        <taxon>Arthropoda</taxon>
        <taxon>Hexapoda</taxon>
        <taxon>Insecta</taxon>
        <taxon>Pterygota</taxon>
        <taxon>Neoptera</taxon>
        <taxon>Paraneoptera</taxon>
        <taxon>Hemiptera</taxon>
        <taxon>Sternorrhyncha</taxon>
        <taxon>Coccoidea</taxon>
        <taxon>Coccidae</taxon>
        <taxon>Parthenolecanium</taxon>
    </lineage>
</organism>
<dbReference type="Proteomes" id="UP001367676">
    <property type="component" value="Unassembled WGS sequence"/>
</dbReference>
<dbReference type="EMBL" id="JBBCAQ010000006">
    <property type="protein sequence ID" value="KAK7602991.1"/>
    <property type="molecule type" value="Genomic_DNA"/>
</dbReference>
<evidence type="ECO:0000313" key="2">
    <source>
        <dbReference type="Proteomes" id="UP001367676"/>
    </source>
</evidence>
<accession>A0AAN9Y8G6</accession>
<comment type="caution">
    <text evidence="1">The sequence shown here is derived from an EMBL/GenBank/DDBJ whole genome shotgun (WGS) entry which is preliminary data.</text>
</comment>
<keyword evidence="2" id="KW-1185">Reference proteome</keyword>
<dbReference type="AlphaFoldDB" id="A0AAN9Y8G6"/>
<proteinExistence type="predicted"/>
<protein>
    <submittedName>
        <fullName evidence="1">Uncharacterized protein</fullName>
    </submittedName>
</protein>
<name>A0AAN9Y8G6_9HEMI</name>
<reference evidence="1 2" key="1">
    <citation type="submission" date="2024-03" db="EMBL/GenBank/DDBJ databases">
        <title>Adaptation during the transition from Ophiocordyceps entomopathogen to insect associate is accompanied by gene loss and intensified selection.</title>
        <authorList>
            <person name="Ward C.M."/>
            <person name="Onetto C.A."/>
            <person name="Borneman A.R."/>
        </authorList>
    </citation>
    <scope>NUCLEOTIDE SEQUENCE [LARGE SCALE GENOMIC DNA]</scope>
    <source>
        <strain evidence="1">AWRI1</strain>
        <tissue evidence="1">Single Adult Female</tissue>
    </source>
</reference>
<gene>
    <name evidence="1" type="ORF">V9T40_002990</name>
</gene>